<comment type="caution">
    <text evidence="1">The sequence shown here is derived from an EMBL/GenBank/DDBJ whole genome shotgun (WGS) entry which is preliminary data.</text>
</comment>
<reference evidence="1 2" key="1">
    <citation type="submission" date="2018-10" db="EMBL/GenBank/DDBJ databases">
        <title>Isolation, diversity and antibacterial activity of antinobacteria from the wheat rhizosphere soil.</title>
        <authorList>
            <person name="Sun T."/>
        </authorList>
    </citation>
    <scope>NUCLEOTIDE SEQUENCE [LARGE SCALE GENOMIC DNA]</scope>
    <source>
        <strain evidence="1 2">SJ-23</strain>
    </source>
</reference>
<dbReference type="AlphaFoldDB" id="A0A3M8A256"/>
<proteinExistence type="predicted"/>
<organism evidence="1 2">
    <name type="scientific">Agromyces tardus</name>
    <dbReference type="NCBI Taxonomy" id="2583849"/>
    <lineage>
        <taxon>Bacteria</taxon>
        <taxon>Bacillati</taxon>
        <taxon>Actinomycetota</taxon>
        <taxon>Actinomycetes</taxon>
        <taxon>Micrococcales</taxon>
        <taxon>Microbacteriaceae</taxon>
        <taxon>Agromyces</taxon>
    </lineage>
</organism>
<protein>
    <submittedName>
        <fullName evidence="1">Uncharacterized protein</fullName>
    </submittedName>
</protein>
<accession>A0A3M8A256</accession>
<dbReference type="OrthoDB" id="5007419at2"/>
<dbReference type="EMBL" id="RHHB01000050">
    <property type="protein sequence ID" value="RNB45308.1"/>
    <property type="molecule type" value="Genomic_DNA"/>
</dbReference>
<sequence length="63" mass="6774">MTDRWIRLDCPQCGATAAALVTVVPTMGDAGLAVIDYRCPNGCSVDTLHDEIDLELGIRHVFG</sequence>
<gene>
    <name evidence="1" type="ORF">EDM22_16355</name>
</gene>
<evidence type="ECO:0000313" key="2">
    <source>
        <dbReference type="Proteomes" id="UP000275048"/>
    </source>
</evidence>
<keyword evidence="2" id="KW-1185">Reference proteome</keyword>
<name>A0A3M8A256_9MICO</name>
<dbReference type="Proteomes" id="UP000275048">
    <property type="component" value="Unassembled WGS sequence"/>
</dbReference>
<evidence type="ECO:0000313" key="1">
    <source>
        <dbReference type="EMBL" id="RNB45308.1"/>
    </source>
</evidence>
<dbReference type="RefSeq" id="WP_122938150.1">
    <property type="nucleotide sequence ID" value="NZ_JBHSNT010000048.1"/>
</dbReference>